<gene>
    <name evidence="1" type="ORF">CMUC_1597</name>
</gene>
<accession>A0A6G5QIE1</accession>
<protein>
    <submittedName>
        <fullName evidence="1">Glycosyltransferase, family 2</fullName>
    </submittedName>
</protein>
<keyword evidence="1" id="KW-0808">Transferase</keyword>
<dbReference type="CDD" id="cd00761">
    <property type="entry name" value="Glyco_tranf_GTA_type"/>
    <property type="match status" value="1"/>
</dbReference>
<dbReference type="InterPro" id="IPR029044">
    <property type="entry name" value="Nucleotide-diphossugar_trans"/>
</dbReference>
<dbReference type="GO" id="GO:0016740">
    <property type="term" value="F:transferase activity"/>
    <property type="evidence" value="ECO:0007669"/>
    <property type="project" value="UniProtKB-KW"/>
</dbReference>
<name>A0A6G5QIE1_9BACT</name>
<keyword evidence="2" id="KW-1185">Reference proteome</keyword>
<organism evidence="1 2">
    <name type="scientific">Campylobacter mucosalis CCUG 21559</name>
    <dbReference type="NCBI Taxonomy" id="1032067"/>
    <lineage>
        <taxon>Bacteria</taxon>
        <taxon>Pseudomonadati</taxon>
        <taxon>Campylobacterota</taxon>
        <taxon>Epsilonproteobacteria</taxon>
        <taxon>Campylobacterales</taxon>
        <taxon>Campylobacteraceae</taxon>
        <taxon>Campylobacter</taxon>
    </lineage>
</organism>
<dbReference type="AlphaFoldDB" id="A0A6G5QIE1"/>
<dbReference type="Proteomes" id="UP000503264">
    <property type="component" value="Chromosome"/>
</dbReference>
<proteinExistence type="predicted"/>
<evidence type="ECO:0000313" key="1">
    <source>
        <dbReference type="EMBL" id="QCD45347.1"/>
    </source>
</evidence>
<dbReference type="EMBL" id="CP012542">
    <property type="protein sequence ID" value="QCD45347.1"/>
    <property type="molecule type" value="Genomic_DNA"/>
</dbReference>
<reference evidence="1 2" key="1">
    <citation type="submission" date="2016-07" db="EMBL/GenBank/DDBJ databases">
        <title>Comparative genomics of the Campylobacter concisus group.</title>
        <authorList>
            <person name="Miller W.G."/>
            <person name="Yee E."/>
            <person name="Chapman M.H."/>
            <person name="Huynh S."/>
            <person name="Bono J.L."/>
            <person name="On S.L.W."/>
            <person name="StLeger J."/>
            <person name="Foster G."/>
            <person name="Parker C.T."/>
        </authorList>
    </citation>
    <scope>NUCLEOTIDE SEQUENCE [LARGE SCALE GENOMIC DNA]</scope>
    <source>
        <strain evidence="1 2">CCUG 21559</strain>
    </source>
</reference>
<dbReference type="SUPFAM" id="SSF53448">
    <property type="entry name" value="Nucleotide-diphospho-sugar transferases"/>
    <property type="match status" value="1"/>
</dbReference>
<sequence length="285" mass="32878">MVPKTITRGIKELGSLYLTKICIVVSTMDLKEPNKLIKRLNVKTDCIIINQTNYDSTEMLSFENFNVKIIHTTSKGLSKSRNLGLSLADLDTDFIYFADDNFKFVDNYLEILNSNLNSFYNIFAFSVTRNGKRDGRENFIHTSPKKIGYIGSMRLMTPQIIFDFKFLKDKNIKFDEQFGSGAQFGSGEENILLFECLKNGAKTKGIQVKLGEKLDIRQSTWFRGLDSEFLFNRGAIFAKMSKRYSNILIVQFLLRKYKLYKKNNISFLRALNLMMAGKRYILGQK</sequence>
<dbReference type="Gene3D" id="3.90.550.10">
    <property type="entry name" value="Spore Coat Polysaccharide Biosynthesis Protein SpsA, Chain A"/>
    <property type="match status" value="1"/>
</dbReference>
<evidence type="ECO:0000313" key="2">
    <source>
        <dbReference type="Proteomes" id="UP000503264"/>
    </source>
</evidence>